<protein>
    <submittedName>
        <fullName evidence="1">Uncharacterized protein</fullName>
    </submittedName>
</protein>
<dbReference type="EMBL" id="KZ805325">
    <property type="protein sequence ID" value="PVI03992.1"/>
    <property type="molecule type" value="Genomic_DNA"/>
</dbReference>
<dbReference type="Gene3D" id="3.40.710.10">
    <property type="entry name" value="DD-peptidase/beta-lactamase superfamily"/>
    <property type="match status" value="1"/>
</dbReference>
<dbReference type="AlphaFoldDB" id="A0A2V1E1H6"/>
<evidence type="ECO:0000313" key="1">
    <source>
        <dbReference type="EMBL" id="PVI03992.1"/>
    </source>
</evidence>
<proteinExistence type="predicted"/>
<dbReference type="Proteomes" id="UP000244855">
    <property type="component" value="Unassembled WGS sequence"/>
</dbReference>
<dbReference type="InterPro" id="IPR012338">
    <property type="entry name" value="Beta-lactam/transpept-like"/>
</dbReference>
<dbReference type="OrthoDB" id="5946976at2759"/>
<reference evidence="1 2" key="1">
    <citation type="journal article" date="2018" name="Sci. Rep.">
        <title>Comparative genomics provides insights into the lifestyle and reveals functional heterogeneity of dark septate endophytic fungi.</title>
        <authorList>
            <person name="Knapp D.G."/>
            <person name="Nemeth J.B."/>
            <person name="Barry K."/>
            <person name="Hainaut M."/>
            <person name="Henrissat B."/>
            <person name="Johnson J."/>
            <person name="Kuo A."/>
            <person name="Lim J.H.P."/>
            <person name="Lipzen A."/>
            <person name="Nolan M."/>
            <person name="Ohm R.A."/>
            <person name="Tamas L."/>
            <person name="Grigoriev I.V."/>
            <person name="Spatafora J.W."/>
            <person name="Nagy L.G."/>
            <person name="Kovacs G.M."/>
        </authorList>
    </citation>
    <scope>NUCLEOTIDE SEQUENCE [LARGE SCALE GENOMIC DNA]</scope>
    <source>
        <strain evidence="1 2">DSE2036</strain>
    </source>
</reference>
<name>A0A2V1E1H6_9PLEO</name>
<accession>A0A2V1E1H6</accession>
<gene>
    <name evidence="1" type="ORF">DM02DRAFT_611802</name>
</gene>
<sequence length="58" mass="6190">MEDTKQKLEALGPQINRILQISGSPGLSLGVLHKGITHTAHYGHRNAIDTAPANDDTS</sequence>
<keyword evidence="2" id="KW-1185">Reference proteome</keyword>
<organism evidence="1 2">
    <name type="scientific">Periconia macrospinosa</name>
    <dbReference type="NCBI Taxonomy" id="97972"/>
    <lineage>
        <taxon>Eukaryota</taxon>
        <taxon>Fungi</taxon>
        <taxon>Dikarya</taxon>
        <taxon>Ascomycota</taxon>
        <taxon>Pezizomycotina</taxon>
        <taxon>Dothideomycetes</taxon>
        <taxon>Pleosporomycetidae</taxon>
        <taxon>Pleosporales</taxon>
        <taxon>Massarineae</taxon>
        <taxon>Periconiaceae</taxon>
        <taxon>Periconia</taxon>
    </lineage>
</organism>
<evidence type="ECO:0000313" key="2">
    <source>
        <dbReference type="Proteomes" id="UP000244855"/>
    </source>
</evidence>